<reference evidence="3" key="1">
    <citation type="journal article" date="2019" name="Int. J. Syst. Evol. Microbiol.">
        <title>The Global Catalogue of Microorganisms (GCM) 10K type strain sequencing project: providing services to taxonomists for standard genome sequencing and annotation.</title>
        <authorList>
            <consortium name="The Broad Institute Genomics Platform"/>
            <consortium name="The Broad Institute Genome Sequencing Center for Infectious Disease"/>
            <person name="Wu L."/>
            <person name="Ma J."/>
        </authorList>
    </citation>
    <scope>NUCLEOTIDE SEQUENCE [LARGE SCALE GENOMIC DNA]</scope>
    <source>
        <strain evidence="3">CCUG 49560</strain>
    </source>
</reference>
<organism evidence="2 3">
    <name type="scientific">Sphaerisporangium corydalis</name>
    <dbReference type="NCBI Taxonomy" id="1441875"/>
    <lineage>
        <taxon>Bacteria</taxon>
        <taxon>Bacillati</taxon>
        <taxon>Actinomycetota</taxon>
        <taxon>Actinomycetes</taxon>
        <taxon>Streptosporangiales</taxon>
        <taxon>Streptosporangiaceae</taxon>
        <taxon>Sphaerisporangium</taxon>
    </lineage>
</organism>
<evidence type="ECO:0000259" key="1">
    <source>
        <dbReference type="Pfam" id="PF04149"/>
    </source>
</evidence>
<evidence type="ECO:0000313" key="2">
    <source>
        <dbReference type="EMBL" id="MFC4589171.1"/>
    </source>
</evidence>
<dbReference type="Proteomes" id="UP001595891">
    <property type="component" value="Unassembled WGS sequence"/>
</dbReference>
<name>A0ABV9EKX8_9ACTN</name>
<sequence length="74" mass="8114">MRLSPATRYSDLAWRVARDCNTSNCVTVAVTDGMVAVRDSKNPDSPVLLYTESEWQAFINGAKNGEFDITSLSA</sequence>
<dbReference type="RefSeq" id="WP_262846319.1">
    <property type="nucleotide sequence ID" value="NZ_JANZYP010000045.1"/>
</dbReference>
<dbReference type="Pfam" id="PF04149">
    <property type="entry name" value="DUF397"/>
    <property type="match status" value="1"/>
</dbReference>
<accession>A0ABV9EKX8</accession>
<comment type="caution">
    <text evidence="2">The sequence shown here is derived from an EMBL/GenBank/DDBJ whole genome shotgun (WGS) entry which is preliminary data.</text>
</comment>
<dbReference type="InterPro" id="IPR007278">
    <property type="entry name" value="DUF397"/>
</dbReference>
<gene>
    <name evidence="2" type="ORF">ACFO8L_23980</name>
</gene>
<keyword evidence="3" id="KW-1185">Reference proteome</keyword>
<protein>
    <submittedName>
        <fullName evidence="2">DUF397 domain-containing protein</fullName>
    </submittedName>
</protein>
<feature type="domain" description="DUF397" evidence="1">
    <location>
        <begin position="13"/>
        <end position="63"/>
    </location>
</feature>
<dbReference type="EMBL" id="JBHSFN010000015">
    <property type="protein sequence ID" value="MFC4589171.1"/>
    <property type="molecule type" value="Genomic_DNA"/>
</dbReference>
<proteinExistence type="predicted"/>
<evidence type="ECO:0000313" key="3">
    <source>
        <dbReference type="Proteomes" id="UP001595891"/>
    </source>
</evidence>